<feature type="domain" description="Pyridoxamine 5'-phosphate oxidase N-terminal" evidence="1">
    <location>
        <begin position="30"/>
        <end position="149"/>
    </location>
</feature>
<dbReference type="AlphaFoldDB" id="A0A0L1JRM5"/>
<reference evidence="2 3" key="1">
    <citation type="journal article" date="2015" name="Int. J. Syst. Evol. Microbiol.">
        <title>Aestuariivita atlantica sp. nov., isolated from deep sea sediment of the Atlantic Ocean.</title>
        <authorList>
            <person name="Li G."/>
            <person name="Lai Q."/>
            <person name="Du Y."/>
            <person name="Liu X."/>
            <person name="Sun F."/>
            <person name="Shao Z."/>
        </authorList>
    </citation>
    <scope>NUCLEOTIDE SEQUENCE [LARGE SCALE GENOMIC DNA]</scope>
    <source>
        <strain evidence="2 3">22II-S11-z3</strain>
    </source>
</reference>
<evidence type="ECO:0000259" key="1">
    <source>
        <dbReference type="Pfam" id="PF01243"/>
    </source>
</evidence>
<comment type="caution">
    <text evidence="2">The sequence shown here is derived from an EMBL/GenBank/DDBJ whole genome shotgun (WGS) entry which is preliminary data.</text>
</comment>
<dbReference type="PANTHER" id="PTHR42815:SF2">
    <property type="entry name" value="FAD-BINDING, PUTATIVE (AFU_ORTHOLOGUE AFUA_6G07600)-RELATED"/>
    <property type="match status" value="1"/>
</dbReference>
<proteinExistence type="predicted"/>
<dbReference type="PATRIC" id="fig|1317121.7.peg.2490"/>
<dbReference type="PANTHER" id="PTHR42815">
    <property type="entry name" value="FAD-BINDING, PUTATIVE (AFU_ORTHOLOGUE AFUA_6G07600)-RELATED"/>
    <property type="match status" value="1"/>
</dbReference>
<dbReference type="InterPro" id="IPR024029">
    <property type="entry name" value="Pyridox_Oxase_FMN-dep"/>
</dbReference>
<keyword evidence="3" id="KW-1185">Reference proteome</keyword>
<dbReference type="Proteomes" id="UP000036938">
    <property type="component" value="Unassembled WGS sequence"/>
</dbReference>
<accession>A0A0L1JRM5</accession>
<evidence type="ECO:0000313" key="2">
    <source>
        <dbReference type="EMBL" id="KNG94396.1"/>
    </source>
</evidence>
<gene>
    <name evidence="2" type="ORF">ATO11_09395</name>
</gene>
<protein>
    <submittedName>
        <fullName evidence="2">Pyridoxamine 5'-phosphate oxidase</fullName>
    </submittedName>
</protein>
<dbReference type="EMBL" id="AQQZ01000003">
    <property type="protein sequence ID" value="KNG94396.1"/>
    <property type="molecule type" value="Genomic_DNA"/>
</dbReference>
<dbReference type="OrthoDB" id="9790331at2"/>
<sequence>MRRIDTVEDLHALYGTPGKPALRKVATRLTPLYRRWIMASRFCILSTVGPEGTDGSPRGDDGPVVAELDDTTLLMPDWRGNNRLDSLRNIVRDGRVSLMFMVPPSNTVVRVNGTAYLTDDDDLRHRFEQRGKHPATVIVIEIAEIYTQCAKALLRSDLWARDDREGLPTTGDILADMTDGEEGGPDYEANYNEYAMPRMW</sequence>
<dbReference type="SUPFAM" id="SSF50475">
    <property type="entry name" value="FMN-binding split barrel"/>
    <property type="match status" value="1"/>
</dbReference>
<organism evidence="2 3">
    <name type="scientific">Pseudaestuariivita atlantica</name>
    <dbReference type="NCBI Taxonomy" id="1317121"/>
    <lineage>
        <taxon>Bacteria</taxon>
        <taxon>Pseudomonadati</taxon>
        <taxon>Pseudomonadota</taxon>
        <taxon>Alphaproteobacteria</taxon>
        <taxon>Rhodobacterales</taxon>
        <taxon>Paracoccaceae</taxon>
        <taxon>Pseudaestuariivita</taxon>
    </lineage>
</organism>
<dbReference type="STRING" id="1317121.ATO11_09395"/>
<evidence type="ECO:0000313" key="3">
    <source>
        <dbReference type="Proteomes" id="UP000036938"/>
    </source>
</evidence>
<dbReference type="RefSeq" id="WP_050530555.1">
    <property type="nucleotide sequence ID" value="NZ_AQQZ01000003.1"/>
</dbReference>
<name>A0A0L1JRM5_9RHOB</name>
<dbReference type="InterPro" id="IPR011576">
    <property type="entry name" value="Pyridox_Oxase_N"/>
</dbReference>
<dbReference type="Pfam" id="PF01243">
    <property type="entry name" value="PNPOx_N"/>
    <property type="match status" value="1"/>
</dbReference>
<dbReference type="NCBIfam" id="TIGR04025">
    <property type="entry name" value="PPOX_FMN_DR2398"/>
    <property type="match status" value="1"/>
</dbReference>
<dbReference type="Gene3D" id="2.30.110.10">
    <property type="entry name" value="Electron Transport, Fmn-binding Protein, Chain A"/>
    <property type="match status" value="1"/>
</dbReference>
<dbReference type="InterPro" id="IPR012349">
    <property type="entry name" value="Split_barrel_FMN-bd"/>
</dbReference>